<protein>
    <submittedName>
        <fullName evidence="2">GT2 family glycosyltransferase/glycosyltransferase involved in cell wall biosynthesis</fullName>
    </submittedName>
</protein>
<dbReference type="PANTHER" id="PTHR43179">
    <property type="entry name" value="RHAMNOSYLTRANSFERASE WBBL"/>
    <property type="match status" value="1"/>
</dbReference>
<proteinExistence type="predicted"/>
<evidence type="ECO:0000259" key="1">
    <source>
        <dbReference type="Pfam" id="PF00535"/>
    </source>
</evidence>
<dbReference type="RefSeq" id="WP_081945064.1">
    <property type="nucleotide sequence ID" value="NZ_JACHET010000001.1"/>
</dbReference>
<dbReference type="AlphaFoldDB" id="A0A841KGC5"/>
<sequence>MKAIPASLLQRIRRRIRLTIDSAALSARALHMRTVGFLTTLPRAAAPQVDERGERGGGDFSLSEESMLRAAIDERSVDAPLASVIIPVYNHCEDTLRCLRSLGVARTRSSFEIIVVDDGSTDDTAAYVTAMPGVRLLQRERNEGFVAACNAGAEVARGRFIVFLNNDTEVTDDWLDALLVVLLEDPGCGLVGSKLIYPDGVLQEAGGIVFSEAHACNYGRGGDPADPKFNYRREVDYCSGAAIAIERVLFCAVGGFDTRYAPAYYEDTDLAFSVRSRGRSVIYQPRSSVMHHEGRTAGTDTANGVKRFQERNRHLFREKWAAALRDQPDAAMCAIDIDGCADHRAGSRVLVMDACCPRPERDSGSMRMFNMLALLRQSNHHVLFCPMDGDTQSKAARALEKVGVQLVQAATERAALRWFFAYGHTLDTVVLSRFGVADRFMRLARRYASGAGIVFDTVDLHFLRLQRGAELHGDAEAGRAADALKRRELALVRESDITLVVSRHELDVLAQNVPGADVRILANVHEIHGRRVPYAERRDLVFLGNFEHEPNVDAVQYLVECIIPLVRPRLPGVVLHVIGHAGKQRIGELACEDVVVHGFVEDLSAFMDRCRIALAPLRYGAGVKGKINMAMSYGLPVIASSIAAEGMALADGRDVLIADAPEAFCDAVVRLYQDGSLWHQLSEQGLENVQRHFSYESAQNALNGIFPCARA</sequence>
<keyword evidence="2" id="KW-0808">Transferase</keyword>
<feature type="domain" description="Glycosyltransferase 2-like" evidence="1">
    <location>
        <begin position="83"/>
        <end position="194"/>
    </location>
</feature>
<dbReference type="Gene3D" id="3.90.550.10">
    <property type="entry name" value="Spore Coat Polysaccharide Biosynthesis Protein SpsA, Chain A"/>
    <property type="match status" value="1"/>
</dbReference>
<dbReference type="SUPFAM" id="SSF53448">
    <property type="entry name" value="Nucleotide-diphospho-sugar transferases"/>
    <property type="match status" value="1"/>
</dbReference>
<dbReference type="CDD" id="cd03801">
    <property type="entry name" value="GT4_PimA-like"/>
    <property type="match status" value="1"/>
</dbReference>
<evidence type="ECO:0000313" key="3">
    <source>
        <dbReference type="Proteomes" id="UP000560000"/>
    </source>
</evidence>
<name>A0A841KGC5_9GAMM</name>
<dbReference type="Gene3D" id="3.40.50.2000">
    <property type="entry name" value="Glycogen Phosphorylase B"/>
    <property type="match status" value="1"/>
</dbReference>
<reference evidence="2 3" key="1">
    <citation type="submission" date="2020-08" db="EMBL/GenBank/DDBJ databases">
        <title>Genomic Encyclopedia of Type Strains, Phase IV (KMG-IV): sequencing the most valuable type-strain genomes for metagenomic binning, comparative biology and taxonomic classification.</title>
        <authorList>
            <person name="Goeker M."/>
        </authorList>
    </citation>
    <scope>NUCLEOTIDE SEQUENCE [LARGE SCALE GENOMIC DNA]</scope>
    <source>
        <strain evidence="2 3">DSM 107085</strain>
    </source>
</reference>
<dbReference type="PANTHER" id="PTHR43179:SF7">
    <property type="entry name" value="RHAMNOSYLTRANSFERASE WBBL"/>
    <property type="match status" value="1"/>
</dbReference>
<dbReference type="InterPro" id="IPR029044">
    <property type="entry name" value="Nucleotide-diphossugar_trans"/>
</dbReference>
<gene>
    <name evidence="2" type="ORF">HNQ86_001581</name>
</gene>
<comment type="caution">
    <text evidence="2">The sequence shown here is derived from an EMBL/GenBank/DDBJ whole genome shotgun (WGS) entry which is preliminary data.</text>
</comment>
<dbReference type="SUPFAM" id="SSF53756">
    <property type="entry name" value="UDP-Glycosyltransferase/glycogen phosphorylase"/>
    <property type="match status" value="1"/>
</dbReference>
<organism evidence="2 3">
    <name type="scientific">Oleiagrimonas soli</name>
    <dbReference type="NCBI Taxonomy" id="1543381"/>
    <lineage>
        <taxon>Bacteria</taxon>
        <taxon>Pseudomonadati</taxon>
        <taxon>Pseudomonadota</taxon>
        <taxon>Gammaproteobacteria</taxon>
        <taxon>Lysobacterales</taxon>
        <taxon>Rhodanobacteraceae</taxon>
        <taxon>Oleiagrimonas</taxon>
    </lineage>
</organism>
<dbReference type="Proteomes" id="UP000560000">
    <property type="component" value="Unassembled WGS sequence"/>
</dbReference>
<evidence type="ECO:0000313" key="2">
    <source>
        <dbReference type="EMBL" id="MBB6184236.1"/>
    </source>
</evidence>
<dbReference type="GO" id="GO:0016740">
    <property type="term" value="F:transferase activity"/>
    <property type="evidence" value="ECO:0007669"/>
    <property type="project" value="UniProtKB-KW"/>
</dbReference>
<dbReference type="OrthoDB" id="9807209at2"/>
<accession>A0A841KGC5</accession>
<dbReference type="CDD" id="cd04186">
    <property type="entry name" value="GT_2_like_c"/>
    <property type="match status" value="1"/>
</dbReference>
<dbReference type="EMBL" id="JACHET010000001">
    <property type="protein sequence ID" value="MBB6184236.1"/>
    <property type="molecule type" value="Genomic_DNA"/>
</dbReference>
<dbReference type="InterPro" id="IPR001173">
    <property type="entry name" value="Glyco_trans_2-like"/>
</dbReference>
<dbReference type="Pfam" id="PF13692">
    <property type="entry name" value="Glyco_trans_1_4"/>
    <property type="match status" value="1"/>
</dbReference>
<dbReference type="Pfam" id="PF00535">
    <property type="entry name" value="Glycos_transf_2"/>
    <property type="match status" value="1"/>
</dbReference>